<organism evidence="6 7">
    <name type="scientific">Brasilonema bromeliae SPC951</name>
    <dbReference type="NCBI Taxonomy" id="385972"/>
    <lineage>
        <taxon>Bacteria</taxon>
        <taxon>Bacillati</taxon>
        <taxon>Cyanobacteriota</taxon>
        <taxon>Cyanophyceae</taxon>
        <taxon>Nostocales</taxon>
        <taxon>Scytonemataceae</taxon>
        <taxon>Brasilonema</taxon>
        <taxon>Bromeliae group (in: Brasilonema)</taxon>
    </lineage>
</organism>
<evidence type="ECO:0000313" key="7">
    <source>
        <dbReference type="Proteomes" id="UP000718564"/>
    </source>
</evidence>
<feature type="domain" description="Glycosyltransferase 2-like" evidence="5">
    <location>
        <begin position="6"/>
        <end position="147"/>
    </location>
</feature>
<dbReference type="RefSeq" id="WP_169154288.1">
    <property type="nucleotide sequence ID" value="NZ_CAWPJE010000388.1"/>
</dbReference>
<reference evidence="6 7" key="1">
    <citation type="submission" date="2018-06" db="EMBL/GenBank/DDBJ databases">
        <title>Comparative genomics of Brasilonema spp. strains.</title>
        <authorList>
            <person name="Alvarenga D.O."/>
            <person name="Fiore M.F."/>
            <person name="Varani A.M."/>
        </authorList>
    </citation>
    <scope>NUCLEOTIDE SEQUENCE [LARGE SCALE GENOMIC DNA]</scope>
    <source>
        <strain evidence="6 7">SPC951</strain>
    </source>
</reference>
<dbReference type="Proteomes" id="UP000718564">
    <property type="component" value="Unassembled WGS sequence"/>
</dbReference>
<name>A0ABX1P3X5_9CYAN</name>
<keyword evidence="4" id="KW-0808">Transferase</keyword>
<dbReference type="InterPro" id="IPR001173">
    <property type="entry name" value="Glyco_trans_2-like"/>
</dbReference>
<dbReference type="EMBL" id="QMEB01000028">
    <property type="protein sequence ID" value="NMG19009.1"/>
    <property type="molecule type" value="Genomic_DNA"/>
</dbReference>
<dbReference type="PANTHER" id="PTHR43179">
    <property type="entry name" value="RHAMNOSYLTRANSFERASE WBBL"/>
    <property type="match status" value="1"/>
</dbReference>
<proteinExistence type="inferred from homology"/>
<comment type="pathway">
    <text evidence="1">Cell wall biogenesis; cell wall polysaccharide biosynthesis.</text>
</comment>
<evidence type="ECO:0000313" key="6">
    <source>
        <dbReference type="EMBL" id="NMG19009.1"/>
    </source>
</evidence>
<keyword evidence="7" id="KW-1185">Reference proteome</keyword>
<evidence type="ECO:0000259" key="5">
    <source>
        <dbReference type="Pfam" id="PF00535"/>
    </source>
</evidence>
<protein>
    <submittedName>
        <fullName evidence="6">Glycosyltransferase family 2 protein</fullName>
    </submittedName>
</protein>
<dbReference type="SUPFAM" id="SSF53448">
    <property type="entry name" value="Nucleotide-diphospho-sugar transferases"/>
    <property type="match status" value="1"/>
</dbReference>
<dbReference type="PANTHER" id="PTHR43179:SF12">
    <property type="entry name" value="GALACTOFURANOSYLTRANSFERASE GLFT2"/>
    <property type="match status" value="1"/>
</dbReference>
<gene>
    <name evidence="6" type="ORF">DP116_05935</name>
</gene>
<comment type="similarity">
    <text evidence="2">Belongs to the glycosyltransferase 2 family.</text>
</comment>
<dbReference type="Gene3D" id="3.90.550.10">
    <property type="entry name" value="Spore Coat Polysaccharide Biosynthesis Protein SpsA, Chain A"/>
    <property type="match status" value="1"/>
</dbReference>
<evidence type="ECO:0000256" key="3">
    <source>
        <dbReference type="ARBA" id="ARBA00022676"/>
    </source>
</evidence>
<keyword evidence="3" id="KW-0328">Glycosyltransferase</keyword>
<accession>A0ABX1P3X5</accession>
<evidence type="ECO:0000256" key="2">
    <source>
        <dbReference type="ARBA" id="ARBA00006739"/>
    </source>
</evidence>
<comment type="caution">
    <text evidence="6">The sequence shown here is derived from an EMBL/GenBank/DDBJ whole genome shotgun (WGS) entry which is preliminary data.</text>
</comment>
<evidence type="ECO:0000256" key="4">
    <source>
        <dbReference type="ARBA" id="ARBA00022679"/>
    </source>
</evidence>
<evidence type="ECO:0000256" key="1">
    <source>
        <dbReference type="ARBA" id="ARBA00004776"/>
    </source>
</evidence>
<sequence>MIYFLVVNYYSTNLITKLITSLPSYDSHDYKVVIINNSPDDNSIYHLKSELVLIFNAESNVGFGGGCNLGMKWIYTQDAHGLVWIINPDAYFLEIFLEKVRLFFEGHPKISILGTIVHTTTGEVWFAGGRFISSTGAIITQDLLTNTDTDYVACDWITGCSLIVNLRNFDECPQFDPAYFLYYEDFDFCRRYANQGHLIAVTKQFGVIHQPSSITNKYVFRKIKNSTYGYLLSLDRYTNQWILNIRLLRLISHALILSFVKPQVAFGKFAGVFMYWRR</sequence>
<dbReference type="Pfam" id="PF00535">
    <property type="entry name" value="Glycos_transf_2"/>
    <property type="match status" value="1"/>
</dbReference>
<dbReference type="InterPro" id="IPR029044">
    <property type="entry name" value="Nucleotide-diphossugar_trans"/>
</dbReference>